<evidence type="ECO:0000256" key="12">
    <source>
        <dbReference type="ARBA" id="ARBA00022927"/>
    </source>
</evidence>
<dbReference type="CDD" id="cd15739">
    <property type="entry name" value="FYVE_RABE_unchar"/>
    <property type="match status" value="1"/>
</dbReference>
<dbReference type="SMART" id="SM00064">
    <property type="entry name" value="FYVE"/>
    <property type="match status" value="1"/>
</dbReference>
<feature type="domain" description="RING-type" evidence="17">
    <location>
        <begin position="556"/>
        <end position="604"/>
    </location>
</feature>
<keyword evidence="13 15" id="KW-0175">Coiled coil</keyword>
<feature type="coiled-coil region" evidence="15">
    <location>
        <begin position="434"/>
        <end position="520"/>
    </location>
</feature>
<evidence type="ECO:0000256" key="10">
    <source>
        <dbReference type="ARBA" id="ARBA00022771"/>
    </source>
</evidence>
<dbReference type="Pfam" id="PF03528">
    <property type="entry name" value="Rabaptin"/>
    <property type="match status" value="2"/>
</dbReference>
<dbReference type="InterPro" id="IPR017455">
    <property type="entry name" value="Znf_FYVE-rel"/>
</dbReference>
<dbReference type="GO" id="GO:0015031">
    <property type="term" value="P:protein transport"/>
    <property type="evidence" value="ECO:0007669"/>
    <property type="project" value="UniProtKB-KW"/>
</dbReference>
<reference evidence="19 20" key="1">
    <citation type="submission" date="2023-03" db="EMBL/GenBank/DDBJ databases">
        <title>High recombination rates correlate with genetic variation in Cardiocondyla obscurior ants.</title>
        <authorList>
            <person name="Errbii M."/>
        </authorList>
    </citation>
    <scope>NUCLEOTIDE SEQUENCE [LARGE SCALE GENOMIC DNA]</scope>
    <source>
        <strain evidence="19">Alpha-2009</strain>
        <tissue evidence="19">Whole body</tissue>
    </source>
</reference>
<dbReference type="InterPro" id="IPR003914">
    <property type="entry name" value="Rabaptin"/>
</dbReference>
<comment type="caution">
    <text evidence="19">The sequence shown here is derived from an EMBL/GenBank/DDBJ whole genome shotgun (WGS) entry which is preliminary data.</text>
</comment>
<keyword evidence="12" id="KW-0653">Protein transport</keyword>
<dbReference type="PANTHER" id="PTHR31179:SF7">
    <property type="entry name" value="FYVE-TYPE DOMAIN-CONTAINING PROTEIN"/>
    <property type="match status" value="1"/>
</dbReference>
<dbReference type="InterPro" id="IPR015390">
    <property type="entry name" value="Rabaptin_Rab5-bd_dom"/>
</dbReference>
<keyword evidence="7" id="KW-0254">Endocytosis</keyword>
<evidence type="ECO:0000256" key="4">
    <source>
        <dbReference type="ARBA" id="ARBA00022448"/>
    </source>
</evidence>
<sequence>MENQDEQAVKANGNEDSQAKISQLEAENVKMREEFNVQRAKMKELFLQKEEELKRRLEENMGLQKENLRLKNELDEAKSQLVVADLKVQNDIMIEKRKAQEEIASLQQVIHETVEESSCSRKQLINEVSKLQVALSKLQEENALLKTHLPRDPPADGPQISLSTVTKTLARKVVSQLGADSLSLGPDNLEESMRKVKKYAQEDAEVLRSLVVPLEEEINALKEKLRSTDDELQKCKEVLLKRRQQEPGSFEPSCDMCANYEAQLVKVEATAKDLEKQLLDSQRMLQAQKEDLAKEVEFRKEMEEKWNEKKEQHKIKVAELTVTSQTAQLNLLEIKKTFEQVQRSVSEELCKLTRGREDVQRHLIALQMENENLVGKHSKHSQQLQSESINMPNTVEELHMSLLKVREDLITAKVAQEVAQEKEETLRYEVTLLREQMEQESRVKEQDNAVLKNEISGLRTQLDKYIRDHRALAEKEEKLDRLEKQLLEIQKEKKDADLAITELRQRVMSLQQELDTSEAVQKDFVRLSQSLQVQLERIRQAGSEVRWQHEEDVEECPSCHTSFSVTKKKVHCRHCGHIFCQSCLSHVVNSGPKQRPSRVCDVCHTLLVQDTAPYFSQEPPHTPD</sequence>
<keyword evidence="20" id="KW-1185">Reference proteome</keyword>
<evidence type="ECO:0008006" key="21">
    <source>
        <dbReference type="Google" id="ProtNLM"/>
    </source>
</evidence>
<dbReference type="PANTHER" id="PTHR31179">
    <property type="entry name" value="RAB GTPASE-BINDING EFFECTOR PROTEIN"/>
    <property type="match status" value="1"/>
</dbReference>
<dbReference type="PROSITE" id="PS00518">
    <property type="entry name" value="ZF_RING_1"/>
    <property type="match status" value="1"/>
</dbReference>
<dbReference type="PROSITE" id="PS50089">
    <property type="entry name" value="ZF_RING_2"/>
    <property type="match status" value="1"/>
</dbReference>
<evidence type="ECO:0000256" key="5">
    <source>
        <dbReference type="ARBA" id="ARBA00022490"/>
    </source>
</evidence>
<proteinExistence type="inferred from homology"/>
<evidence type="ECO:0000256" key="7">
    <source>
        <dbReference type="ARBA" id="ARBA00022583"/>
    </source>
</evidence>
<dbReference type="AlphaFoldDB" id="A0AAW2G3G7"/>
<dbReference type="GO" id="GO:0005769">
    <property type="term" value="C:early endosome"/>
    <property type="evidence" value="ECO:0007669"/>
    <property type="project" value="UniProtKB-SubCell"/>
</dbReference>
<keyword evidence="8" id="KW-0479">Metal-binding</keyword>
<evidence type="ECO:0000256" key="15">
    <source>
        <dbReference type="SAM" id="Coils"/>
    </source>
</evidence>
<evidence type="ECO:0000256" key="13">
    <source>
        <dbReference type="ARBA" id="ARBA00023054"/>
    </source>
</evidence>
<evidence type="ECO:0000313" key="20">
    <source>
        <dbReference type="Proteomes" id="UP001430953"/>
    </source>
</evidence>
<evidence type="ECO:0000256" key="1">
    <source>
        <dbReference type="ARBA" id="ARBA00004412"/>
    </source>
</evidence>
<feature type="coiled-coil region" evidence="15">
    <location>
        <begin position="211"/>
        <end position="291"/>
    </location>
</feature>
<dbReference type="PROSITE" id="PS50178">
    <property type="entry name" value="ZF_FYVE"/>
    <property type="match status" value="1"/>
</dbReference>
<dbReference type="Gene3D" id="3.30.40.10">
    <property type="entry name" value="Zinc/RING finger domain, C3HC4 (zinc finger)"/>
    <property type="match status" value="1"/>
</dbReference>
<keyword evidence="4" id="KW-0813">Transport</keyword>
<dbReference type="InterPro" id="IPR011011">
    <property type="entry name" value="Znf_FYVE_PHD"/>
</dbReference>
<dbReference type="InterPro" id="IPR018514">
    <property type="entry name" value="Rabaptin_CC"/>
</dbReference>
<organism evidence="19 20">
    <name type="scientific">Cardiocondyla obscurior</name>
    <dbReference type="NCBI Taxonomy" id="286306"/>
    <lineage>
        <taxon>Eukaryota</taxon>
        <taxon>Metazoa</taxon>
        <taxon>Ecdysozoa</taxon>
        <taxon>Arthropoda</taxon>
        <taxon>Hexapoda</taxon>
        <taxon>Insecta</taxon>
        <taxon>Pterygota</taxon>
        <taxon>Neoptera</taxon>
        <taxon>Endopterygota</taxon>
        <taxon>Hymenoptera</taxon>
        <taxon>Apocrita</taxon>
        <taxon>Aculeata</taxon>
        <taxon>Formicoidea</taxon>
        <taxon>Formicidae</taxon>
        <taxon>Myrmicinae</taxon>
        <taxon>Cardiocondyla</taxon>
    </lineage>
</organism>
<dbReference type="SUPFAM" id="SSF57903">
    <property type="entry name" value="FYVE/PHD zinc finger"/>
    <property type="match status" value="1"/>
</dbReference>
<feature type="region of interest" description="Disordered" evidence="16">
    <location>
        <begin position="1"/>
        <end position="22"/>
    </location>
</feature>
<dbReference type="GO" id="GO:0008083">
    <property type="term" value="F:growth factor activity"/>
    <property type="evidence" value="ECO:0007669"/>
    <property type="project" value="InterPro"/>
</dbReference>
<name>A0AAW2G3G7_9HYME</name>
<feature type="domain" description="FYVE-type" evidence="18">
    <location>
        <begin position="550"/>
        <end position="608"/>
    </location>
</feature>
<dbReference type="EMBL" id="JADYXP020000006">
    <property type="protein sequence ID" value="KAL0122088.1"/>
    <property type="molecule type" value="Genomic_DNA"/>
</dbReference>
<evidence type="ECO:0000256" key="8">
    <source>
        <dbReference type="ARBA" id="ARBA00022723"/>
    </source>
</evidence>
<keyword evidence="11" id="KW-0862">Zinc</keyword>
<evidence type="ECO:0000256" key="6">
    <source>
        <dbReference type="ARBA" id="ARBA00022553"/>
    </source>
</evidence>
<dbReference type="FunFam" id="1.20.5.730:FF:000005">
    <property type="entry name" value="RABaptiN (Rab effector)"/>
    <property type="match status" value="1"/>
</dbReference>
<dbReference type="Pfam" id="PF01363">
    <property type="entry name" value="FYVE"/>
    <property type="match status" value="1"/>
</dbReference>
<keyword evidence="6" id="KW-0597">Phosphoprotein</keyword>
<dbReference type="Gene3D" id="1.20.5.730">
    <property type="entry name" value="Single helix bin"/>
    <property type="match status" value="1"/>
</dbReference>
<comment type="similarity">
    <text evidence="3">Belongs to the rabaptin family.</text>
</comment>
<dbReference type="Pfam" id="PF09311">
    <property type="entry name" value="Rab5-bind"/>
    <property type="match status" value="1"/>
</dbReference>
<evidence type="ECO:0000313" key="19">
    <source>
        <dbReference type="EMBL" id="KAL0122088.1"/>
    </source>
</evidence>
<protein>
    <recommendedName>
        <fullName evidence="21">Rab GTPase-binding effector protein 1</fullName>
    </recommendedName>
</protein>
<evidence type="ECO:0000256" key="2">
    <source>
        <dbReference type="ARBA" id="ARBA00004496"/>
    </source>
</evidence>
<dbReference type="GO" id="GO:0008270">
    <property type="term" value="F:zinc ion binding"/>
    <property type="evidence" value="ECO:0007669"/>
    <property type="project" value="UniProtKB-KW"/>
</dbReference>
<dbReference type="GO" id="GO:0006897">
    <property type="term" value="P:endocytosis"/>
    <property type="evidence" value="ECO:0007669"/>
    <property type="project" value="UniProtKB-KW"/>
</dbReference>
<keyword evidence="5" id="KW-0963">Cytoplasm</keyword>
<evidence type="ECO:0000259" key="18">
    <source>
        <dbReference type="PROSITE" id="PS50178"/>
    </source>
</evidence>
<accession>A0AAW2G3G7</accession>
<evidence type="ECO:0000256" key="3">
    <source>
        <dbReference type="ARBA" id="ARBA00006603"/>
    </source>
</evidence>
<evidence type="ECO:0000259" key="17">
    <source>
        <dbReference type="PROSITE" id="PS50089"/>
    </source>
</evidence>
<gene>
    <name evidence="19" type="ORF">PUN28_007096</name>
</gene>
<dbReference type="InterPro" id="IPR000306">
    <property type="entry name" value="Znf_FYVE"/>
</dbReference>
<evidence type="ECO:0000256" key="14">
    <source>
        <dbReference type="PROSITE-ProRule" id="PRU00175"/>
    </source>
</evidence>
<evidence type="ECO:0000256" key="11">
    <source>
        <dbReference type="ARBA" id="ARBA00022833"/>
    </source>
</evidence>
<evidence type="ECO:0000256" key="9">
    <source>
        <dbReference type="ARBA" id="ARBA00022753"/>
    </source>
</evidence>
<keyword evidence="10 14" id="KW-0863">Zinc-finger</keyword>
<evidence type="ECO:0000256" key="16">
    <source>
        <dbReference type="SAM" id="MobiDB-lite"/>
    </source>
</evidence>
<dbReference type="InterPro" id="IPR001841">
    <property type="entry name" value="Znf_RING"/>
</dbReference>
<dbReference type="InterPro" id="IPR013083">
    <property type="entry name" value="Znf_RING/FYVE/PHD"/>
</dbReference>
<dbReference type="InterPro" id="IPR017907">
    <property type="entry name" value="Znf_RING_CS"/>
</dbReference>
<dbReference type="Proteomes" id="UP001430953">
    <property type="component" value="Unassembled WGS sequence"/>
</dbReference>
<keyword evidence="9" id="KW-0967">Endosome</keyword>
<dbReference type="GO" id="GO:0005096">
    <property type="term" value="F:GTPase activator activity"/>
    <property type="evidence" value="ECO:0007669"/>
    <property type="project" value="InterPro"/>
</dbReference>
<comment type="subcellular location">
    <subcellularLocation>
        <location evidence="2">Cytoplasm</location>
    </subcellularLocation>
    <subcellularLocation>
        <location evidence="1">Early endosome</location>
    </subcellularLocation>
</comment>